<name>A0A9W6TTX9_9STRA</name>
<proteinExistence type="predicted"/>
<evidence type="ECO:0000313" key="2">
    <source>
        <dbReference type="Proteomes" id="UP001165121"/>
    </source>
</evidence>
<organism evidence="1 2">
    <name type="scientific">Phytophthora fragariaefolia</name>
    <dbReference type="NCBI Taxonomy" id="1490495"/>
    <lineage>
        <taxon>Eukaryota</taxon>
        <taxon>Sar</taxon>
        <taxon>Stramenopiles</taxon>
        <taxon>Oomycota</taxon>
        <taxon>Peronosporomycetes</taxon>
        <taxon>Peronosporales</taxon>
        <taxon>Peronosporaceae</taxon>
        <taxon>Phytophthora</taxon>
    </lineage>
</organism>
<accession>A0A9W6TTX9</accession>
<gene>
    <name evidence="1" type="ORF">Pfra01_000247200</name>
</gene>
<dbReference type="AlphaFoldDB" id="A0A9W6TTX9"/>
<comment type="caution">
    <text evidence="1">The sequence shown here is derived from an EMBL/GenBank/DDBJ whole genome shotgun (WGS) entry which is preliminary data.</text>
</comment>
<dbReference type="Proteomes" id="UP001165121">
    <property type="component" value="Unassembled WGS sequence"/>
</dbReference>
<dbReference type="OrthoDB" id="115276at2759"/>
<evidence type="ECO:0000313" key="1">
    <source>
        <dbReference type="EMBL" id="GMF20499.1"/>
    </source>
</evidence>
<sequence length="76" mass="8507">MMSSRQSALKPPAAVKQAIANFQSAGQFKVTPHESETSYMFKWGVRVEFHDDNGVLITRWASLADESCRNSGKNLF</sequence>
<keyword evidence="2" id="KW-1185">Reference proteome</keyword>
<protein>
    <submittedName>
        <fullName evidence="1">Unnamed protein product</fullName>
    </submittedName>
</protein>
<reference evidence="1" key="1">
    <citation type="submission" date="2023-04" db="EMBL/GenBank/DDBJ databases">
        <title>Phytophthora fragariaefolia NBRC 109709.</title>
        <authorList>
            <person name="Ichikawa N."/>
            <person name="Sato H."/>
            <person name="Tonouchi N."/>
        </authorList>
    </citation>
    <scope>NUCLEOTIDE SEQUENCE</scope>
    <source>
        <strain evidence="1">NBRC 109709</strain>
    </source>
</reference>
<dbReference type="EMBL" id="BSXT01000197">
    <property type="protein sequence ID" value="GMF20499.1"/>
    <property type="molecule type" value="Genomic_DNA"/>
</dbReference>